<reference evidence="1 2" key="1">
    <citation type="submission" date="2015-09" db="EMBL/GenBank/DDBJ databases">
        <title>Sorangium comparison.</title>
        <authorList>
            <person name="Zaburannyi N."/>
            <person name="Bunk B."/>
            <person name="Overmann J."/>
            <person name="Mueller R."/>
        </authorList>
    </citation>
    <scope>NUCLEOTIDE SEQUENCE [LARGE SCALE GENOMIC DNA]</scope>
    <source>
        <strain evidence="1 2">So ceGT47</strain>
    </source>
</reference>
<name>A0A4P2Q4K9_SORCE</name>
<gene>
    <name evidence="1" type="ORF">SOCEGT47_044970</name>
</gene>
<evidence type="ECO:0000313" key="1">
    <source>
        <dbReference type="EMBL" id="AUX23966.1"/>
    </source>
</evidence>
<dbReference type="RefSeq" id="WP_129349525.1">
    <property type="nucleotide sequence ID" value="NZ_CP012670.1"/>
</dbReference>
<accession>A0A4P2Q4K9</accession>
<organism evidence="1 2">
    <name type="scientific">Sorangium cellulosum</name>
    <name type="common">Polyangium cellulosum</name>
    <dbReference type="NCBI Taxonomy" id="56"/>
    <lineage>
        <taxon>Bacteria</taxon>
        <taxon>Pseudomonadati</taxon>
        <taxon>Myxococcota</taxon>
        <taxon>Polyangia</taxon>
        <taxon>Polyangiales</taxon>
        <taxon>Polyangiaceae</taxon>
        <taxon>Sorangium</taxon>
    </lineage>
</organism>
<sequence length="111" mass="11594">MSMLTTGTTLLLIGFICASCTVSEEEAREKFDALVAESNACNDVSECVYASAGCPLGCVVAVNSAKQTEVEEEARALIEDYERGGRSCAYDCAVPGPLECIGGRCQEGASP</sequence>
<dbReference type="EMBL" id="CP012670">
    <property type="protein sequence ID" value="AUX23966.1"/>
    <property type="molecule type" value="Genomic_DNA"/>
</dbReference>
<dbReference type="Proteomes" id="UP000295781">
    <property type="component" value="Chromosome"/>
</dbReference>
<evidence type="ECO:0000313" key="2">
    <source>
        <dbReference type="Proteomes" id="UP000295781"/>
    </source>
</evidence>
<proteinExistence type="predicted"/>
<dbReference type="AlphaFoldDB" id="A0A4P2Q4K9"/>
<protein>
    <submittedName>
        <fullName evidence="1">Uncharacterized protein</fullName>
    </submittedName>
</protein>